<evidence type="ECO:0000313" key="3">
    <source>
        <dbReference type="Proteomes" id="UP000245252"/>
    </source>
</evidence>
<dbReference type="InterPro" id="IPR010321">
    <property type="entry name" value="DUF922"/>
</dbReference>
<dbReference type="Pfam" id="PF06037">
    <property type="entry name" value="DUF922"/>
    <property type="match status" value="1"/>
</dbReference>
<dbReference type="OrthoDB" id="7888967at2"/>
<dbReference type="PIRSF" id="PIRSF010521">
    <property type="entry name" value="DUF922_bac"/>
    <property type="match status" value="1"/>
</dbReference>
<protein>
    <submittedName>
        <fullName evidence="2">Peptidase</fullName>
    </submittedName>
</protein>
<organism evidence="2 3">
    <name type="scientific">Metarhizobium album</name>
    <dbReference type="NCBI Taxonomy" id="2182425"/>
    <lineage>
        <taxon>Bacteria</taxon>
        <taxon>Pseudomonadati</taxon>
        <taxon>Pseudomonadota</taxon>
        <taxon>Alphaproteobacteria</taxon>
        <taxon>Hyphomicrobiales</taxon>
        <taxon>Rhizobiaceae</taxon>
        <taxon>Metarhizobium</taxon>
    </lineage>
</organism>
<name>A0A2U2DTF6_9HYPH</name>
<reference evidence="2 3" key="1">
    <citation type="submission" date="2018-05" db="EMBL/GenBank/DDBJ databases">
        <title>The draft genome of strain NS-104.</title>
        <authorList>
            <person name="Hang P."/>
            <person name="Jiang J."/>
        </authorList>
    </citation>
    <scope>NUCLEOTIDE SEQUENCE [LARGE SCALE GENOMIC DNA]</scope>
    <source>
        <strain evidence="2 3">NS-104</strain>
    </source>
</reference>
<feature type="chain" id="PRO_5015464412" evidence="1">
    <location>
        <begin position="27"/>
        <end position="207"/>
    </location>
</feature>
<accession>A0A2U2DTF6</accession>
<proteinExistence type="predicted"/>
<keyword evidence="3" id="KW-1185">Reference proteome</keyword>
<sequence>MTLAHRSLGLIAAMAFFSGLAEQACAETIISKSVSYFTIRGTTAEELDHELNRRGPLTKTSGLRHPGATRIKFGGAVTYFEKGGRCRVQEARITLSTQIILPQWKNRKKAKPGLAMIWETLSADIKRHEERHAEIARNHARDMERKLLRLGPERSCEALQARVAAVSKAAIDTHDRDQARFDRIEAANFEDRMMRLLRHRMKAKTLN</sequence>
<evidence type="ECO:0000256" key="1">
    <source>
        <dbReference type="SAM" id="SignalP"/>
    </source>
</evidence>
<dbReference type="AlphaFoldDB" id="A0A2U2DTF6"/>
<keyword evidence="1" id="KW-0732">Signal</keyword>
<gene>
    <name evidence="2" type="ORF">DEM27_09445</name>
</gene>
<dbReference type="EMBL" id="QFBC01000003">
    <property type="protein sequence ID" value="PWE56588.1"/>
    <property type="molecule type" value="Genomic_DNA"/>
</dbReference>
<comment type="caution">
    <text evidence="2">The sequence shown here is derived from an EMBL/GenBank/DDBJ whole genome shotgun (WGS) entry which is preliminary data.</text>
</comment>
<dbReference type="Proteomes" id="UP000245252">
    <property type="component" value="Unassembled WGS sequence"/>
</dbReference>
<evidence type="ECO:0000313" key="2">
    <source>
        <dbReference type="EMBL" id="PWE56588.1"/>
    </source>
</evidence>
<feature type="signal peptide" evidence="1">
    <location>
        <begin position="1"/>
        <end position="26"/>
    </location>
</feature>